<evidence type="ECO:0000313" key="2">
    <source>
        <dbReference type="Proteomes" id="UP000191522"/>
    </source>
</evidence>
<dbReference type="STRING" id="69771.A0A1V6PEG6"/>
<dbReference type="InterPro" id="IPR023213">
    <property type="entry name" value="CAT-like_dom_sf"/>
</dbReference>
<dbReference type="EMBL" id="MDYL01000007">
    <property type="protein sequence ID" value="OQD75398.1"/>
    <property type="molecule type" value="Genomic_DNA"/>
</dbReference>
<name>A0A1V6PEG6_PENDC</name>
<sequence length="520" mass="58526">MDADDYTVIPVHLLDATVGNADIVARVSIFFDAPLSFEKLQESWHQTLQARPIMQARVRRSTSAPSGLGYHVLTPEGMVKHLDRQARAPNHLKDFFCLDQSHRSITDYYPGVGVSPNAPGQSRGVFVADGADPLDQQHCTAFNGIKDLNELISSDRPIATIQVTRFNDATLITVSVSHIIGDLFTIKALLKAWERTLHGEAPAPFEHLGRDPFRDYGPGGRLAGKDVMSNSPPLPPGWRVYGLVDKARFLSRFLWDCHISRPEKSISQKYIFIPETEVKDLEQQARRDLVEVEQRRKQQGVEVQGPLVVSRSNILYAWILKHNHAHLDSQQWSSPVTISNARAKPPTGMKARSDDFPSNDWYGASMVVALPSVKVGELMSMSIGELSLHIREGTQEGSSPENARRWLAFNLHHNLWKKPSGKFVFWSPPNHHWSGLSDWRLIRLQDLDLTPARLDQSRERVAICAFNSHMLLPGTQRDRWVCLGDTGGGTWLLGIASDLEWQNPRGFGKYPRLQRRASKL</sequence>
<dbReference type="Gene3D" id="3.30.559.10">
    <property type="entry name" value="Chloramphenicol acetyltransferase-like domain"/>
    <property type="match status" value="2"/>
</dbReference>
<dbReference type="Proteomes" id="UP000191522">
    <property type="component" value="Unassembled WGS sequence"/>
</dbReference>
<accession>A0A1V6PEG6</accession>
<keyword evidence="2" id="KW-1185">Reference proteome</keyword>
<proteinExistence type="predicted"/>
<protein>
    <submittedName>
        <fullName evidence="1">Uncharacterized protein</fullName>
    </submittedName>
</protein>
<dbReference type="OMA" id="KRCTAFN"/>
<organism evidence="1 2">
    <name type="scientific">Penicillium decumbens</name>
    <dbReference type="NCBI Taxonomy" id="69771"/>
    <lineage>
        <taxon>Eukaryota</taxon>
        <taxon>Fungi</taxon>
        <taxon>Dikarya</taxon>
        <taxon>Ascomycota</taxon>
        <taxon>Pezizomycotina</taxon>
        <taxon>Eurotiomycetes</taxon>
        <taxon>Eurotiomycetidae</taxon>
        <taxon>Eurotiales</taxon>
        <taxon>Aspergillaceae</taxon>
        <taxon>Penicillium</taxon>
    </lineage>
</organism>
<evidence type="ECO:0000313" key="1">
    <source>
        <dbReference type="EMBL" id="OQD75398.1"/>
    </source>
</evidence>
<reference evidence="2" key="1">
    <citation type="journal article" date="2017" name="Nat. Microbiol.">
        <title>Global analysis of biosynthetic gene clusters reveals vast potential of secondary metabolite production in Penicillium species.</title>
        <authorList>
            <person name="Nielsen J.C."/>
            <person name="Grijseels S."/>
            <person name="Prigent S."/>
            <person name="Ji B."/>
            <person name="Dainat J."/>
            <person name="Nielsen K.F."/>
            <person name="Frisvad J.C."/>
            <person name="Workman M."/>
            <person name="Nielsen J."/>
        </authorList>
    </citation>
    <scope>NUCLEOTIDE SEQUENCE [LARGE SCALE GENOMIC DNA]</scope>
    <source>
        <strain evidence="2">IBT 11843</strain>
    </source>
</reference>
<comment type="caution">
    <text evidence="1">The sequence shown here is derived from an EMBL/GenBank/DDBJ whole genome shotgun (WGS) entry which is preliminary data.</text>
</comment>
<dbReference type="OrthoDB" id="21502at2759"/>
<dbReference type="Pfam" id="PF02458">
    <property type="entry name" value="Transferase"/>
    <property type="match status" value="1"/>
</dbReference>
<dbReference type="AlphaFoldDB" id="A0A1V6PEG6"/>
<gene>
    <name evidence="1" type="ORF">PENDEC_c007G04819</name>
</gene>